<evidence type="ECO:0000256" key="1">
    <source>
        <dbReference type="SAM" id="SignalP"/>
    </source>
</evidence>
<organism evidence="2 3">
    <name type="scientific">Anaerostipes hadrus</name>
    <dbReference type="NCBI Taxonomy" id="649756"/>
    <lineage>
        <taxon>Bacteria</taxon>
        <taxon>Bacillati</taxon>
        <taxon>Bacillota</taxon>
        <taxon>Clostridia</taxon>
        <taxon>Lachnospirales</taxon>
        <taxon>Lachnospiraceae</taxon>
        <taxon>Anaerostipes</taxon>
    </lineage>
</organism>
<gene>
    <name evidence="2" type="ORF">ERS852425_01482</name>
</gene>
<sequence>MKKSFLKGASIFLASVLTVGMCSAYSVNAKAKFSLPKKTTLSYDKKDNGGNGFYTNVIYIKGTNRSNSESILRNGMKVKSSNRKVISTKTFGKDYYLIADNNQVGIGVKLKKTGSTKITAKFKYRGKTYSVKTTVKVIKYSNPFKKIVVDGRDCISDFKNKNGSGISFMGRNIKITPNKNWRVKSIYTYKPGATKMKRVKGSSVTIPTNCRAFITMENKKNKLTEKVTFDEMDTTEDPGFTF</sequence>
<proteinExistence type="predicted"/>
<keyword evidence="1" id="KW-0732">Signal</keyword>
<evidence type="ECO:0000313" key="3">
    <source>
        <dbReference type="Proteomes" id="UP000095598"/>
    </source>
</evidence>
<name>A0A173SRT4_ANAHA</name>
<dbReference type="AlphaFoldDB" id="A0A173SRT4"/>
<dbReference type="Proteomes" id="UP000095598">
    <property type="component" value="Unassembled WGS sequence"/>
</dbReference>
<feature type="chain" id="PRO_5038377119" evidence="1">
    <location>
        <begin position="25"/>
        <end position="242"/>
    </location>
</feature>
<reference evidence="2 3" key="1">
    <citation type="submission" date="2015-09" db="EMBL/GenBank/DDBJ databases">
        <authorList>
            <consortium name="Pathogen Informatics"/>
        </authorList>
    </citation>
    <scope>NUCLEOTIDE SEQUENCE [LARGE SCALE GENOMIC DNA]</scope>
    <source>
        <strain evidence="2 3">2789STDY5608868</strain>
    </source>
</reference>
<dbReference type="EMBL" id="CYXT01000009">
    <property type="protein sequence ID" value="CUM92325.1"/>
    <property type="molecule type" value="Genomic_DNA"/>
</dbReference>
<protein>
    <submittedName>
        <fullName evidence="2">Uncharacterized protein</fullName>
    </submittedName>
</protein>
<accession>A0A173SRT4</accession>
<feature type="signal peptide" evidence="1">
    <location>
        <begin position="1"/>
        <end position="24"/>
    </location>
</feature>
<dbReference type="RefSeq" id="WP_055258478.1">
    <property type="nucleotide sequence ID" value="NZ_CYXT01000009.1"/>
</dbReference>
<evidence type="ECO:0000313" key="2">
    <source>
        <dbReference type="EMBL" id="CUM92325.1"/>
    </source>
</evidence>